<dbReference type="SUPFAM" id="SSF50199">
    <property type="entry name" value="Staphylococcal nuclease"/>
    <property type="match status" value="1"/>
</dbReference>
<keyword evidence="3" id="KW-0378">Hydrolase</keyword>
<dbReference type="SMART" id="SM00318">
    <property type="entry name" value="SNc"/>
    <property type="match status" value="1"/>
</dbReference>
<keyword evidence="4" id="KW-1185">Reference proteome</keyword>
<keyword evidence="3" id="KW-0255">Endonuclease</keyword>
<dbReference type="OrthoDB" id="9775118at2"/>
<dbReference type="Pfam" id="PF00565">
    <property type="entry name" value="SNase"/>
    <property type="match status" value="1"/>
</dbReference>
<evidence type="ECO:0000313" key="3">
    <source>
        <dbReference type="EMBL" id="SDM87689.1"/>
    </source>
</evidence>
<dbReference type="PROSITE" id="PS50830">
    <property type="entry name" value="TNASE_3"/>
    <property type="match status" value="1"/>
</dbReference>
<gene>
    <name evidence="3" type="ORF">SAMN05216498_0882</name>
</gene>
<evidence type="ECO:0000259" key="2">
    <source>
        <dbReference type="PROSITE" id="PS51841"/>
    </source>
</evidence>
<name>A0A1G9WTL6_9BACI</name>
<proteinExistence type="predicted"/>
<accession>A0A1G9WTL6</accession>
<keyword evidence="3" id="KW-0540">Nuclease</keyword>
<dbReference type="CDD" id="cd04486">
    <property type="entry name" value="YhcR_OBF_like"/>
    <property type="match status" value="1"/>
</dbReference>
<evidence type="ECO:0000259" key="1">
    <source>
        <dbReference type="PROSITE" id="PS50830"/>
    </source>
</evidence>
<dbReference type="Proteomes" id="UP000199334">
    <property type="component" value="Unassembled WGS sequence"/>
</dbReference>
<dbReference type="InterPro" id="IPR001322">
    <property type="entry name" value="Lamin_tail_dom"/>
</dbReference>
<dbReference type="PANTHER" id="PTHR42834:SF1">
    <property type="entry name" value="ENDONUCLEASE_EXONUCLEASE_PHOSPHATASE FAMILY PROTEIN (AFU_ORTHOLOGUE AFUA_3G09210)"/>
    <property type="match status" value="1"/>
</dbReference>
<dbReference type="PANTHER" id="PTHR42834">
    <property type="entry name" value="ENDONUCLEASE/EXONUCLEASE/PHOSPHATASE FAMILY PROTEIN (AFU_ORTHOLOGUE AFUA_3G09210)"/>
    <property type="match status" value="1"/>
</dbReference>
<protein>
    <submittedName>
        <fullName evidence="3">Endonuclease YncB, thermonuclease family</fullName>
    </submittedName>
</protein>
<sequence>MLKKSFYFVLLTLIFMLLGMTHLSADTHDDLIISEYIEGSSYNKAIELYNGTGETIDLADYSIVSFTNGASQEPGDGYANELDLEGELDPGETSVMAHSDADQAILDHADVSGNSFVYNFNGDDAIVLFKHYNPDTRQGDVIDSIGKVGEDPGNYWGDQDNKTQDMTLVRDFSVTTGDRDVNDDYDPSLEWIAFYKDTFDYIGSHDEVEPPSDDVEEEYYRTVDRIVDGDTIHVNEPILGETTIRFLNMDTPETYHRDDYDEDLITEDANHSQKYHGEQASSYLASLIQPGDEVIIKVGEEPLDDYGRVLAEVIREEDGLNTNLELVREGYASTYFIWPIGPDETYQTYQDAVSEAKDNQKGIWSEDTPLMELPFVFRNRYDDDEFHRFVANSETGYYYQPDDWAEVPVEVRIFFEDELTALNEGYEPAFERDEPVIAEVRTAELGSNVLIEGTVTHIVESGGLTNYYVQDHTAGIVVRTGDLDASVGDEIQAAGVTEEYYGMLQIIASSAEVLAEDSTPIEPTFISSNEIGEDLEAQLVKLEDVEILSVNQHDDYQARDADGEFVIDNDAGFLEVGETYDELIGIVDYNFDEFKVMPRSEDDVIDDLPIQSIQSAREASLDTRVHIEGIITAAFYAGGKYNYYIQDDTAGIVVRANDFGTEVGDKVSTMARIEDYFGLLQLQPSDQNVELVEENVGVPEAQLITSDDIGESLEGQLVTIKNVTVEDVDGNHNYQAHDSEGSFVIDSDTDLVDTGQAYDAITGVLTYNFDEYKIMPRDADDIVEQTEFEFSSDYIVDLADELGNEEALNILEQELTEVIQTNGNTEQHIRSAIHHINKALVKYQNSGKDVFLKKIDHEINKLFKRQVS</sequence>
<dbReference type="EMBL" id="FNIG01000001">
    <property type="protein sequence ID" value="SDM87689.1"/>
    <property type="molecule type" value="Genomic_DNA"/>
</dbReference>
<dbReference type="GO" id="GO:0004519">
    <property type="term" value="F:endonuclease activity"/>
    <property type="evidence" value="ECO:0007669"/>
    <property type="project" value="UniProtKB-KW"/>
</dbReference>
<dbReference type="InterPro" id="IPR035437">
    <property type="entry name" value="SNase_OB-fold_sf"/>
</dbReference>
<evidence type="ECO:0000313" key="4">
    <source>
        <dbReference type="Proteomes" id="UP000199334"/>
    </source>
</evidence>
<reference evidence="3 4" key="1">
    <citation type="submission" date="2016-10" db="EMBL/GenBank/DDBJ databases">
        <authorList>
            <person name="de Groot N.N."/>
        </authorList>
    </citation>
    <scope>NUCLEOTIDE SEQUENCE [LARGE SCALE GENOMIC DNA]</scope>
    <source>
        <strain evidence="3 4">CGMCC 1.3442</strain>
    </source>
</reference>
<dbReference type="Gene3D" id="2.40.50.90">
    <property type="match status" value="1"/>
</dbReference>
<dbReference type="Pfam" id="PF00932">
    <property type="entry name" value="LTD"/>
    <property type="match status" value="1"/>
</dbReference>
<dbReference type="STRING" id="237069.SAMN05216498_0882"/>
<dbReference type="RefSeq" id="WP_093855382.1">
    <property type="nucleotide sequence ID" value="NZ_FNIG01000001.1"/>
</dbReference>
<dbReference type="AlphaFoldDB" id="A0A1G9WTL6"/>
<feature type="domain" description="LTD" evidence="2">
    <location>
        <begin position="21"/>
        <end position="149"/>
    </location>
</feature>
<dbReference type="InterPro" id="IPR016071">
    <property type="entry name" value="Staphylococal_nuclease_OB-fold"/>
</dbReference>
<organism evidence="3 4">
    <name type="scientific">Tenuibacillus multivorans</name>
    <dbReference type="NCBI Taxonomy" id="237069"/>
    <lineage>
        <taxon>Bacteria</taxon>
        <taxon>Bacillati</taxon>
        <taxon>Bacillota</taxon>
        <taxon>Bacilli</taxon>
        <taxon>Bacillales</taxon>
        <taxon>Bacillaceae</taxon>
        <taxon>Tenuibacillus</taxon>
    </lineage>
</organism>
<feature type="domain" description="TNase-like" evidence="1">
    <location>
        <begin position="217"/>
        <end position="366"/>
    </location>
</feature>
<dbReference type="PROSITE" id="PS51841">
    <property type="entry name" value="LTD"/>
    <property type="match status" value="1"/>
</dbReference>